<dbReference type="InterPro" id="IPR008972">
    <property type="entry name" value="Cupredoxin"/>
</dbReference>
<protein>
    <submittedName>
        <fullName evidence="11">Halocyanin domain-containing protein</fullName>
    </submittedName>
</protein>
<keyword evidence="4 9" id="KW-0479">Metal-binding</keyword>
<dbReference type="RefSeq" id="WP_089670897.1">
    <property type="nucleotide sequence ID" value="NZ_CP024845.1"/>
</dbReference>
<comment type="cofactor">
    <cofactor evidence="9">
        <name>Cu cation</name>
        <dbReference type="ChEBI" id="CHEBI:23378"/>
    </cofactor>
    <text evidence="9">Binds 1 copper ion per subunit.</text>
</comment>
<keyword evidence="7 9" id="KW-0186">Copper</keyword>
<proteinExistence type="predicted"/>
<name>A0A1H6RR74_9EURY</name>
<dbReference type="AlphaFoldDB" id="A0A1H6RR74"/>
<dbReference type="InterPro" id="IPR006311">
    <property type="entry name" value="TAT_signal"/>
</dbReference>
<keyword evidence="3" id="KW-0813">Transport</keyword>
<dbReference type="GO" id="GO:0042597">
    <property type="term" value="C:periplasmic space"/>
    <property type="evidence" value="ECO:0007669"/>
    <property type="project" value="UniProtKB-SubCell"/>
</dbReference>
<evidence type="ECO:0000259" key="10">
    <source>
        <dbReference type="Pfam" id="PF00127"/>
    </source>
</evidence>
<sequence>MTANRSQTAPVARRTVLRGTAAIGMAGLGVATAGPAVAQSGSEPAYGDWFSNVDNYDGTVDKRGTDQVTITVGASGNSGAFAFGPAAVHVDPGTTIVWEWTGNGGSHNVVAEDGSFESELVGEAGHTFEHTVEGEGIITYACSPHKTVGMKGAIAVGNVEMASAETADGESESDSGDGIDYGGWFEGVGNFDGTVDKTGSNEVTVTVGADGNNGPYAFDPPAIRVDPGTTIVWEWSGNGGSHNVVDNDGGFQSDLVGKGGTTFEQTFEERGIVKYVCTPHESMGMRGAIVVGSPESDAGYSRGDLLTLGGGVGLAGGLVALFGFGTASDSSQSTD</sequence>
<reference evidence="11 12" key="1">
    <citation type="submission" date="2016-10" db="EMBL/GenBank/DDBJ databases">
        <authorList>
            <person name="de Groot N.N."/>
        </authorList>
    </citation>
    <scope>NUCLEOTIDE SEQUENCE [LARGE SCALE GENOMIC DNA]</scope>
    <source>
        <strain evidence="11 12">DSM 22187</strain>
    </source>
</reference>
<evidence type="ECO:0000256" key="3">
    <source>
        <dbReference type="ARBA" id="ARBA00022448"/>
    </source>
</evidence>
<keyword evidence="6" id="KW-0249">Electron transport</keyword>
<feature type="domain" description="Blue (type 1) copper" evidence="10">
    <location>
        <begin position="208"/>
        <end position="291"/>
    </location>
</feature>
<dbReference type="STRING" id="1073996.SAMN05444271_102132"/>
<evidence type="ECO:0000256" key="2">
    <source>
        <dbReference type="ARBA" id="ARBA00004418"/>
    </source>
</evidence>
<dbReference type="SUPFAM" id="SSF49503">
    <property type="entry name" value="Cupredoxins"/>
    <property type="match status" value="2"/>
</dbReference>
<dbReference type="CDD" id="cd04220">
    <property type="entry name" value="Halocyanin"/>
    <property type="match status" value="2"/>
</dbReference>
<dbReference type="OrthoDB" id="11088at2157"/>
<dbReference type="PROSITE" id="PS51318">
    <property type="entry name" value="TAT"/>
    <property type="match status" value="1"/>
</dbReference>
<dbReference type="InterPro" id="IPR000923">
    <property type="entry name" value="BlueCu_1"/>
</dbReference>
<accession>A0A1H6RR74</accession>
<gene>
    <name evidence="11" type="ORF">SAMN05444271_102132</name>
</gene>
<evidence type="ECO:0000313" key="11">
    <source>
        <dbReference type="EMBL" id="SEI54055.1"/>
    </source>
</evidence>
<evidence type="ECO:0000256" key="4">
    <source>
        <dbReference type="ARBA" id="ARBA00022723"/>
    </source>
</evidence>
<organism evidence="11 12">
    <name type="scientific">Halohasta litchfieldiae</name>
    <dbReference type="NCBI Taxonomy" id="1073996"/>
    <lineage>
        <taxon>Archaea</taxon>
        <taxon>Methanobacteriati</taxon>
        <taxon>Methanobacteriota</taxon>
        <taxon>Stenosarchaea group</taxon>
        <taxon>Halobacteria</taxon>
        <taxon>Halobacteriales</taxon>
        <taxon>Haloferacaceae</taxon>
        <taxon>Halohasta</taxon>
    </lineage>
</organism>
<feature type="binding site" evidence="9">
    <location>
        <position position="285"/>
    </location>
    <ligand>
        <name>Cu cation</name>
        <dbReference type="ChEBI" id="CHEBI:23378"/>
    </ligand>
</feature>
<dbReference type="Pfam" id="PF00127">
    <property type="entry name" value="Copper-bind"/>
    <property type="match status" value="2"/>
</dbReference>
<dbReference type="GO" id="GO:0005507">
    <property type="term" value="F:copper ion binding"/>
    <property type="evidence" value="ECO:0007669"/>
    <property type="project" value="InterPro"/>
</dbReference>
<accession>A0A2H4Q5T8</accession>
<keyword evidence="12" id="KW-1185">Reference proteome</keyword>
<dbReference type="PANTHER" id="PTHR34192:SF10">
    <property type="entry name" value="PLASTOCYANIN MAJOR ISOFORM, CHLOROPLASTIC-RELATED"/>
    <property type="match status" value="1"/>
</dbReference>
<evidence type="ECO:0000256" key="5">
    <source>
        <dbReference type="ARBA" id="ARBA00022764"/>
    </source>
</evidence>
<evidence type="ECO:0000256" key="7">
    <source>
        <dbReference type="ARBA" id="ARBA00023008"/>
    </source>
</evidence>
<feature type="domain" description="Blue (type 1) copper" evidence="10">
    <location>
        <begin position="73"/>
        <end position="156"/>
    </location>
</feature>
<evidence type="ECO:0000256" key="9">
    <source>
        <dbReference type="PIRSR" id="PIRSR602386-1"/>
    </source>
</evidence>
<dbReference type="GeneID" id="35003764"/>
<evidence type="ECO:0000256" key="8">
    <source>
        <dbReference type="ARBA" id="ARBA00023136"/>
    </source>
</evidence>
<evidence type="ECO:0000256" key="1">
    <source>
        <dbReference type="ARBA" id="ARBA00004370"/>
    </source>
</evidence>
<dbReference type="NCBIfam" id="TIGR03102">
    <property type="entry name" value="halo_cynanin"/>
    <property type="match status" value="2"/>
</dbReference>
<dbReference type="PRINTS" id="PR00155">
    <property type="entry name" value="AMICYANIN"/>
</dbReference>
<dbReference type="Gene3D" id="2.60.40.420">
    <property type="entry name" value="Cupredoxins - blue copper proteins"/>
    <property type="match status" value="2"/>
</dbReference>
<keyword evidence="8" id="KW-0472">Membrane</keyword>
<evidence type="ECO:0000313" key="12">
    <source>
        <dbReference type="Proteomes" id="UP000198888"/>
    </source>
</evidence>
<dbReference type="KEGG" id="hae:halTADL_2996"/>
<feature type="binding site" evidence="9">
    <location>
        <position position="277"/>
    </location>
    <ligand>
        <name>Cu cation</name>
        <dbReference type="ChEBI" id="CHEBI:23378"/>
    </ligand>
</feature>
<keyword evidence="5" id="KW-0574">Periplasm</keyword>
<comment type="subcellular location">
    <subcellularLocation>
        <location evidence="1">Membrane</location>
    </subcellularLocation>
    <subcellularLocation>
        <location evidence="2">Periplasm</location>
    </subcellularLocation>
</comment>
<dbReference type="GO" id="GO:0016020">
    <property type="term" value="C:membrane"/>
    <property type="evidence" value="ECO:0007669"/>
    <property type="project" value="UniProtKB-SubCell"/>
</dbReference>
<dbReference type="PANTHER" id="PTHR34192">
    <property type="entry name" value="PLASTOCYANIN MAJOR ISOFORM, CHLOROPLASTIC-RELATED"/>
    <property type="match status" value="1"/>
</dbReference>
<dbReference type="InterPro" id="IPR017533">
    <property type="entry name" value="Halocyanin"/>
</dbReference>
<feature type="binding site" evidence="9">
    <location>
        <position position="280"/>
    </location>
    <ligand>
        <name>Cu cation</name>
        <dbReference type="ChEBI" id="CHEBI:23378"/>
    </ligand>
</feature>
<dbReference type="GO" id="GO:0009055">
    <property type="term" value="F:electron transfer activity"/>
    <property type="evidence" value="ECO:0007669"/>
    <property type="project" value="InterPro"/>
</dbReference>
<dbReference type="Proteomes" id="UP000198888">
    <property type="component" value="Unassembled WGS sequence"/>
</dbReference>
<dbReference type="EMBL" id="FNYR01000002">
    <property type="protein sequence ID" value="SEI54055.1"/>
    <property type="molecule type" value="Genomic_DNA"/>
</dbReference>
<feature type="binding site" evidence="9">
    <location>
        <position position="242"/>
    </location>
    <ligand>
        <name>Cu cation</name>
        <dbReference type="ChEBI" id="CHEBI:23378"/>
    </ligand>
</feature>
<evidence type="ECO:0000256" key="6">
    <source>
        <dbReference type="ARBA" id="ARBA00022982"/>
    </source>
</evidence>
<dbReference type="InterPro" id="IPR002386">
    <property type="entry name" value="Amicyanin/Pseudoazurin"/>
</dbReference>